<sequence>MTERNELIGDIAKLERLEKSVSQYRDFYVEEREKSKEYYNSAAYTPKTLLLQQ</sequence>
<accession>A0A0E4H6W6</accession>
<evidence type="ECO:0000313" key="2">
    <source>
        <dbReference type="Proteomes" id="UP000198604"/>
    </source>
</evidence>
<dbReference type="Proteomes" id="UP000198604">
    <property type="component" value="Unassembled WGS sequence"/>
</dbReference>
<name>A0A0E4H6W6_9STRE</name>
<dbReference type="EMBL" id="CTEN01000010">
    <property type="protein sequence ID" value="CQR26189.1"/>
    <property type="molecule type" value="Genomic_DNA"/>
</dbReference>
<evidence type="ECO:0000313" key="1">
    <source>
        <dbReference type="EMBL" id="CQR26189.1"/>
    </source>
</evidence>
<dbReference type="RefSeq" id="WP_176694292.1">
    <property type="nucleotide sequence ID" value="NZ_CTEN01000010.1"/>
</dbReference>
<organism evidence="1 2">
    <name type="scientific">Streptococcus varani</name>
    <dbReference type="NCBI Taxonomy" id="1608583"/>
    <lineage>
        <taxon>Bacteria</taxon>
        <taxon>Bacillati</taxon>
        <taxon>Bacillota</taxon>
        <taxon>Bacilli</taxon>
        <taxon>Lactobacillales</taxon>
        <taxon>Streptococcaceae</taxon>
        <taxon>Streptococcus</taxon>
    </lineage>
</organism>
<proteinExistence type="predicted"/>
<reference evidence="2" key="1">
    <citation type="submission" date="2015-03" db="EMBL/GenBank/DDBJ databases">
        <authorList>
            <person name="Urmite Genomes"/>
        </authorList>
    </citation>
    <scope>NUCLEOTIDE SEQUENCE [LARGE SCALE GENOMIC DNA]</scope>
    <source>
        <strain evidence="2">FF10</strain>
    </source>
</reference>
<gene>
    <name evidence="1" type="ORF">BN1356_02547</name>
</gene>
<protein>
    <submittedName>
        <fullName evidence="1">Uncharacterized protein</fullName>
    </submittedName>
</protein>
<keyword evidence="2" id="KW-1185">Reference proteome</keyword>
<dbReference type="AlphaFoldDB" id="A0A0E4H6W6"/>